<evidence type="ECO:0000313" key="2">
    <source>
        <dbReference type="Proteomes" id="UP000595437"/>
    </source>
</evidence>
<reference evidence="2" key="1">
    <citation type="submission" date="2021-01" db="EMBL/GenBank/DDBJ databases">
        <title>Caligus Genome Assembly.</title>
        <authorList>
            <person name="Gallardo-Escarate C."/>
        </authorList>
    </citation>
    <scope>NUCLEOTIDE SEQUENCE [LARGE SCALE GENOMIC DNA]</scope>
</reference>
<name>A0A7T8GXS6_CALRO</name>
<dbReference type="Proteomes" id="UP000595437">
    <property type="component" value="Chromosome 14"/>
</dbReference>
<dbReference type="Pfam" id="PF05960">
    <property type="entry name" value="DUF885"/>
    <property type="match status" value="1"/>
</dbReference>
<dbReference type="EMBL" id="CP045903">
    <property type="protein sequence ID" value="QQP39456.1"/>
    <property type="molecule type" value="Genomic_DNA"/>
</dbReference>
<dbReference type="AlphaFoldDB" id="A0A7T8GXS6"/>
<organism evidence="1 2">
    <name type="scientific">Caligus rogercresseyi</name>
    <name type="common">Sea louse</name>
    <dbReference type="NCBI Taxonomy" id="217165"/>
    <lineage>
        <taxon>Eukaryota</taxon>
        <taxon>Metazoa</taxon>
        <taxon>Ecdysozoa</taxon>
        <taxon>Arthropoda</taxon>
        <taxon>Crustacea</taxon>
        <taxon>Multicrustacea</taxon>
        <taxon>Hexanauplia</taxon>
        <taxon>Copepoda</taxon>
        <taxon>Siphonostomatoida</taxon>
        <taxon>Caligidae</taxon>
        <taxon>Caligus</taxon>
    </lineage>
</organism>
<feature type="non-terminal residue" evidence="1">
    <location>
        <position position="1"/>
    </location>
</feature>
<evidence type="ECO:0000313" key="1">
    <source>
        <dbReference type="EMBL" id="QQP39456.1"/>
    </source>
</evidence>
<dbReference type="InterPro" id="IPR010281">
    <property type="entry name" value="DUF885"/>
</dbReference>
<accession>A0A7T8GXS6</accession>
<dbReference type="PANTHER" id="PTHR33361">
    <property type="entry name" value="GLR0591 PROTEIN"/>
    <property type="match status" value="1"/>
</dbReference>
<dbReference type="PANTHER" id="PTHR33361:SF2">
    <property type="entry name" value="DUF885 DOMAIN-CONTAINING PROTEIN"/>
    <property type="match status" value="1"/>
</dbReference>
<sequence>GLHGLGWSRSKALNYLVQNTGLTRSASSLEVDRYIVWPGQAVSYKIGELRIREVRDLMRKYLGDAFNIKDFHSALLDCYGPLHLIQGCVSRKMDIQVKV</sequence>
<proteinExistence type="predicted"/>
<protein>
    <submittedName>
        <fullName evidence="1">Uncharacterized protein</fullName>
    </submittedName>
</protein>
<dbReference type="OrthoDB" id="5959877at2759"/>
<keyword evidence="2" id="KW-1185">Reference proteome</keyword>
<gene>
    <name evidence="1" type="ORF">FKW44_020344</name>
</gene>